<dbReference type="SUPFAM" id="SSF111369">
    <property type="entry name" value="HlyD-like secretion proteins"/>
    <property type="match status" value="1"/>
</dbReference>
<evidence type="ECO:0000256" key="3">
    <source>
        <dbReference type="SAM" id="MobiDB-lite"/>
    </source>
</evidence>
<feature type="domain" description="YknX-like C-terminal permuted SH3-like" evidence="7">
    <location>
        <begin position="287"/>
        <end position="353"/>
    </location>
</feature>
<evidence type="ECO:0000313" key="8">
    <source>
        <dbReference type="EMBL" id="MBK8524143.1"/>
    </source>
</evidence>
<dbReference type="Pfam" id="PF25973">
    <property type="entry name" value="BSH_CzcB"/>
    <property type="match status" value="1"/>
</dbReference>
<dbReference type="Gene3D" id="1.10.287.470">
    <property type="entry name" value="Helix hairpin bin"/>
    <property type="match status" value="1"/>
</dbReference>
<dbReference type="PANTHER" id="PTHR30469">
    <property type="entry name" value="MULTIDRUG RESISTANCE PROTEIN MDTA"/>
    <property type="match status" value="1"/>
</dbReference>
<keyword evidence="4" id="KW-0732">Signal</keyword>
<feature type="chain" id="PRO_5038372077" evidence="4">
    <location>
        <begin position="19"/>
        <end position="380"/>
    </location>
</feature>
<reference evidence="8" key="1">
    <citation type="submission" date="2020-10" db="EMBL/GenBank/DDBJ databases">
        <title>Connecting structure to function with the recovery of over 1000 high-quality activated sludge metagenome-assembled genomes encoding full-length rRNA genes using long-read sequencing.</title>
        <authorList>
            <person name="Singleton C.M."/>
            <person name="Petriglieri F."/>
            <person name="Kristensen J.M."/>
            <person name="Kirkegaard R.H."/>
            <person name="Michaelsen T.Y."/>
            <person name="Andersen M.H."/>
            <person name="Karst S.M."/>
            <person name="Dueholm M.S."/>
            <person name="Nielsen P.H."/>
            <person name="Albertsen M."/>
        </authorList>
    </citation>
    <scope>NUCLEOTIDE SEQUENCE</scope>
    <source>
        <strain evidence="8">Hirt_18-Q3-R61-65_BATAC.395</strain>
    </source>
</reference>
<dbReference type="GO" id="GO:0015562">
    <property type="term" value="F:efflux transmembrane transporter activity"/>
    <property type="evidence" value="ECO:0007669"/>
    <property type="project" value="TreeGrafter"/>
</dbReference>
<gene>
    <name evidence="8" type="ORF">IPL58_08440</name>
</gene>
<dbReference type="EMBL" id="JADJUC010000007">
    <property type="protein sequence ID" value="MBK8524143.1"/>
    <property type="molecule type" value="Genomic_DNA"/>
</dbReference>
<feature type="domain" description="CzcB-like barrel-sandwich hybrid" evidence="6">
    <location>
        <begin position="63"/>
        <end position="200"/>
    </location>
</feature>
<protein>
    <submittedName>
        <fullName evidence="8">Efflux RND transporter periplasmic adaptor subunit</fullName>
    </submittedName>
</protein>
<evidence type="ECO:0000259" key="6">
    <source>
        <dbReference type="Pfam" id="PF25973"/>
    </source>
</evidence>
<dbReference type="InterPro" id="IPR006143">
    <property type="entry name" value="RND_pump_MFP"/>
</dbReference>
<feature type="compositionally biased region" description="Low complexity" evidence="3">
    <location>
        <begin position="370"/>
        <end position="380"/>
    </location>
</feature>
<dbReference type="Gene3D" id="2.40.50.100">
    <property type="match status" value="1"/>
</dbReference>
<evidence type="ECO:0000256" key="1">
    <source>
        <dbReference type="ARBA" id="ARBA00009477"/>
    </source>
</evidence>
<dbReference type="NCBIfam" id="TIGR01730">
    <property type="entry name" value="RND_mfp"/>
    <property type="match status" value="1"/>
</dbReference>
<organism evidence="8 9">
    <name type="scientific">Candidatus Proximibacter danicus</name>
    <dbReference type="NCBI Taxonomy" id="2954365"/>
    <lineage>
        <taxon>Bacteria</taxon>
        <taxon>Pseudomonadati</taxon>
        <taxon>Pseudomonadota</taxon>
        <taxon>Betaproteobacteria</taxon>
        <taxon>Candidatus Proximibacter</taxon>
    </lineage>
</organism>
<sequence>MMPATPVALALAGLLTLAACGQKTEEKKSGPPPTQITVTQAKAMPLEIVERTLGTLEAVNDPKIAAEVAGRITRIAVRGGEAVKKGQILAEMDPNDTAQQHRSDQGEISRLEALLTQQERLLKRQSELVQKNFMSKNALDDATAQRDALRGQLEAARGRAGLSGNNLKKTRVLAPFDGVVEEQIATAGDYIKLGDPLFRLVSNAVLRAHLPFPESAAQRFKRGQPVRLLSPLLPGQIIQGEVEDIRPTLTETSRSIDVIARVSSNGDLRGGGSVDAIVVIGQKDSAILVPEQSVVLRPAGKVVYTVAEGKAQQRVVETGSKQNGMIEILNGVAAGETVALDGAGFLSNGASVNIHERRAPGGKPPEKAADTPAVAAGAAK</sequence>
<name>A0A9D7PRH6_9PROT</name>
<comment type="caution">
    <text evidence="8">The sequence shown here is derived from an EMBL/GenBank/DDBJ whole genome shotgun (WGS) entry which is preliminary data.</text>
</comment>
<accession>A0A9D7PRH6</accession>
<dbReference type="Gene3D" id="2.40.30.170">
    <property type="match status" value="1"/>
</dbReference>
<feature type="domain" description="CusB-like beta-barrel" evidence="5">
    <location>
        <begin position="212"/>
        <end position="264"/>
    </location>
</feature>
<comment type="similarity">
    <text evidence="1">Belongs to the membrane fusion protein (MFP) (TC 8.A.1) family.</text>
</comment>
<feature type="region of interest" description="Disordered" evidence="3">
    <location>
        <begin position="356"/>
        <end position="380"/>
    </location>
</feature>
<evidence type="ECO:0000256" key="2">
    <source>
        <dbReference type="SAM" id="Coils"/>
    </source>
</evidence>
<dbReference type="Proteomes" id="UP000886689">
    <property type="component" value="Unassembled WGS sequence"/>
</dbReference>
<dbReference type="Pfam" id="PF25954">
    <property type="entry name" value="Beta-barrel_RND_2"/>
    <property type="match status" value="1"/>
</dbReference>
<dbReference type="GO" id="GO:1990281">
    <property type="term" value="C:efflux pump complex"/>
    <property type="evidence" value="ECO:0007669"/>
    <property type="project" value="TreeGrafter"/>
</dbReference>
<feature type="signal peptide" evidence="4">
    <location>
        <begin position="1"/>
        <end position="18"/>
    </location>
</feature>
<keyword evidence="2" id="KW-0175">Coiled coil</keyword>
<dbReference type="PANTHER" id="PTHR30469:SF15">
    <property type="entry name" value="HLYD FAMILY OF SECRETION PROTEINS"/>
    <property type="match status" value="1"/>
</dbReference>
<proteinExistence type="inferred from homology"/>
<feature type="compositionally biased region" description="Basic and acidic residues" evidence="3">
    <location>
        <begin position="356"/>
        <end position="369"/>
    </location>
</feature>
<evidence type="ECO:0000259" key="7">
    <source>
        <dbReference type="Pfam" id="PF25989"/>
    </source>
</evidence>
<dbReference type="InterPro" id="IPR058647">
    <property type="entry name" value="BSH_CzcB-like"/>
</dbReference>
<dbReference type="InterPro" id="IPR058792">
    <property type="entry name" value="Beta-barrel_RND_2"/>
</dbReference>
<feature type="coiled-coil region" evidence="2">
    <location>
        <begin position="108"/>
        <end position="159"/>
    </location>
</feature>
<dbReference type="Gene3D" id="2.40.420.20">
    <property type="match status" value="1"/>
</dbReference>
<evidence type="ECO:0000313" key="9">
    <source>
        <dbReference type="Proteomes" id="UP000886689"/>
    </source>
</evidence>
<dbReference type="Pfam" id="PF25989">
    <property type="entry name" value="YknX_C"/>
    <property type="match status" value="1"/>
</dbReference>
<evidence type="ECO:0000256" key="4">
    <source>
        <dbReference type="SAM" id="SignalP"/>
    </source>
</evidence>
<evidence type="ECO:0000259" key="5">
    <source>
        <dbReference type="Pfam" id="PF25954"/>
    </source>
</evidence>
<dbReference type="AlphaFoldDB" id="A0A9D7PRH6"/>
<dbReference type="InterPro" id="IPR058637">
    <property type="entry name" value="YknX-like_C"/>
</dbReference>